<organism evidence="10">
    <name type="scientific">marine metagenome</name>
    <dbReference type="NCBI Taxonomy" id="408172"/>
    <lineage>
        <taxon>unclassified sequences</taxon>
        <taxon>metagenomes</taxon>
        <taxon>ecological metagenomes</taxon>
    </lineage>
</organism>
<dbReference type="Pfam" id="PF02699">
    <property type="entry name" value="YajC"/>
    <property type="match status" value="1"/>
</dbReference>
<protein>
    <recommendedName>
        <fullName evidence="11">Preprotein translocase subunit YajC</fullName>
    </recommendedName>
</protein>
<dbReference type="AlphaFoldDB" id="A0A381P6I9"/>
<evidence type="ECO:0000313" key="10">
    <source>
        <dbReference type="EMBL" id="SUZ62536.1"/>
    </source>
</evidence>
<reference evidence="10" key="1">
    <citation type="submission" date="2018-05" db="EMBL/GenBank/DDBJ databases">
        <authorList>
            <person name="Lanie J.A."/>
            <person name="Ng W.-L."/>
            <person name="Kazmierczak K.M."/>
            <person name="Andrzejewski T.M."/>
            <person name="Davidsen T.M."/>
            <person name="Wayne K.J."/>
            <person name="Tettelin H."/>
            <person name="Glass J.I."/>
            <person name="Rusch D."/>
            <person name="Podicherti R."/>
            <person name="Tsui H.-C.T."/>
            <person name="Winkler M.E."/>
        </authorList>
    </citation>
    <scope>NUCLEOTIDE SEQUENCE</scope>
</reference>
<name>A0A381P6I9_9ZZZZ</name>
<dbReference type="NCBIfam" id="TIGR00739">
    <property type="entry name" value="yajC"/>
    <property type="match status" value="1"/>
</dbReference>
<keyword evidence="3" id="KW-1003">Cell membrane</keyword>
<keyword evidence="8 9" id="KW-0472">Membrane</keyword>
<evidence type="ECO:0008006" key="11">
    <source>
        <dbReference type="Google" id="ProtNLM"/>
    </source>
</evidence>
<dbReference type="InterPro" id="IPR003849">
    <property type="entry name" value="Preprotein_translocase_YajC"/>
</dbReference>
<keyword evidence="2" id="KW-0813">Transport</keyword>
<dbReference type="SMART" id="SM01323">
    <property type="entry name" value="YajC"/>
    <property type="match status" value="1"/>
</dbReference>
<keyword evidence="7" id="KW-0811">Translocation</keyword>
<dbReference type="EMBL" id="UINC01000876">
    <property type="protein sequence ID" value="SUZ62536.1"/>
    <property type="molecule type" value="Genomic_DNA"/>
</dbReference>
<gene>
    <name evidence="10" type="ORF">METZ01_LOCUS15390</name>
</gene>
<dbReference type="PANTHER" id="PTHR33909">
    <property type="entry name" value="SEC TRANSLOCON ACCESSORY COMPLEX SUBUNIT YAJC"/>
    <property type="match status" value="1"/>
</dbReference>
<evidence type="ECO:0000256" key="5">
    <source>
        <dbReference type="ARBA" id="ARBA00022927"/>
    </source>
</evidence>
<comment type="subcellular location">
    <subcellularLocation>
        <location evidence="1">Cell membrane</location>
        <topology evidence="1">Single-pass membrane protein</topology>
    </subcellularLocation>
</comment>
<feature type="transmembrane region" description="Helical" evidence="9">
    <location>
        <begin position="20"/>
        <end position="37"/>
    </location>
</feature>
<keyword evidence="5" id="KW-0653">Protein transport</keyword>
<evidence type="ECO:0000256" key="8">
    <source>
        <dbReference type="ARBA" id="ARBA00023136"/>
    </source>
</evidence>
<accession>A0A381P6I9</accession>
<keyword evidence="4 9" id="KW-0812">Transmembrane</keyword>
<dbReference type="PANTHER" id="PTHR33909:SF1">
    <property type="entry name" value="SEC TRANSLOCON ACCESSORY COMPLEX SUBUNIT YAJC"/>
    <property type="match status" value="1"/>
</dbReference>
<dbReference type="GO" id="GO:0005886">
    <property type="term" value="C:plasma membrane"/>
    <property type="evidence" value="ECO:0007669"/>
    <property type="project" value="UniProtKB-SubCell"/>
</dbReference>
<dbReference type="SUPFAM" id="SSF50104">
    <property type="entry name" value="Translation proteins SH3-like domain"/>
    <property type="match status" value="1"/>
</dbReference>
<dbReference type="PRINTS" id="PR01853">
    <property type="entry name" value="YAJCTRNLCASE"/>
</dbReference>
<evidence type="ECO:0000256" key="9">
    <source>
        <dbReference type="SAM" id="Phobius"/>
    </source>
</evidence>
<evidence type="ECO:0000256" key="1">
    <source>
        <dbReference type="ARBA" id="ARBA00004162"/>
    </source>
</evidence>
<dbReference type="InterPro" id="IPR008991">
    <property type="entry name" value="Translation_prot_SH3-like_sf"/>
</dbReference>
<evidence type="ECO:0000256" key="6">
    <source>
        <dbReference type="ARBA" id="ARBA00022989"/>
    </source>
</evidence>
<evidence type="ECO:0000256" key="2">
    <source>
        <dbReference type="ARBA" id="ARBA00022448"/>
    </source>
</evidence>
<sequence>MLINKLIIQESQTTFFDALLAQLPFFLIFFVIWYFMLRPNMKKQENLKQMQSNIKKGDRVITIGGIHGKVIQVKNDKVVLRVSNNSEITIDTIAISRLYNLNKKESDGS</sequence>
<evidence type="ECO:0000256" key="4">
    <source>
        <dbReference type="ARBA" id="ARBA00022692"/>
    </source>
</evidence>
<dbReference type="GO" id="GO:0015031">
    <property type="term" value="P:protein transport"/>
    <property type="evidence" value="ECO:0007669"/>
    <property type="project" value="UniProtKB-KW"/>
</dbReference>
<keyword evidence="6 9" id="KW-1133">Transmembrane helix</keyword>
<proteinExistence type="predicted"/>
<evidence type="ECO:0000256" key="3">
    <source>
        <dbReference type="ARBA" id="ARBA00022475"/>
    </source>
</evidence>
<evidence type="ECO:0000256" key="7">
    <source>
        <dbReference type="ARBA" id="ARBA00023010"/>
    </source>
</evidence>